<keyword evidence="11 18" id="KW-0479">Metal-binding</keyword>
<evidence type="ECO:0000313" key="22">
    <source>
        <dbReference type="Proteomes" id="UP000696931"/>
    </source>
</evidence>
<evidence type="ECO:0000256" key="15">
    <source>
        <dbReference type="ARBA" id="ARBA00023141"/>
    </source>
</evidence>
<keyword evidence="12 18" id="KW-0547">Nucleotide-binding</keyword>
<dbReference type="GO" id="GO:0003856">
    <property type="term" value="F:3-dehydroquinate synthase activity"/>
    <property type="evidence" value="ECO:0007669"/>
    <property type="project" value="UniProtKB-UniRule"/>
</dbReference>
<keyword evidence="9 18" id="KW-0963">Cytoplasm</keyword>
<dbReference type="Gene3D" id="1.20.1090.10">
    <property type="entry name" value="Dehydroquinate synthase-like - alpha domain"/>
    <property type="match status" value="1"/>
</dbReference>
<comment type="cofactor">
    <cofactor evidence="3">
        <name>Zn(2+)</name>
        <dbReference type="ChEBI" id="CHEBI:29105"/>
    </cofactor>
</comment>
<sequence>MKSDLVLGYPGTPVRSRVRIGAGSLATLGAFTASTTGAARVVIVTDTHVGPLYERAATRSLRAAGIGATVVRVRAGERAKSAAQLARLWDAFAATKLARADAVVALGGGVVGDLAGFAAATWLRGVAWVCVPTTVLAQVDSSIGGKTAIDVPAGKNLVGAFHQPAGVLVDPATLATLSARHVRVGLAEVVKKGFAVDAKLFAWVERHLDALADGESEALTGAVERAVRVKAAVVKADEREREGGGRTALNFGHTLGHAIEAALGYRGLLHGEAVAIGMRAAAELSQHAAGLPAESRIRLEAALDHLRLPVTMPRTPLRALLAAMTNDKKSANGKTRWVLTPQIGVASVPRAIDHSLVRAALLHAGARG</sequence>
<feature type="domain" description="3-dehydroquinate synthase N-terminal" evidence="19">
    <location>
        <begin position="71"/>
        <end position="183"/>
    </location>
</feature>
<dbReference type="Pfam" id="PF24621">
    <property type="entry name" value="DHQS_C"/>
    <property type="match status" value="1"/>
</dbReference>
<dbReference type="GO" id="GO:0009423">
    <property type="term" value="P:chorismate biosynthetic process"/>
    <property type="evidence" value="ECO:0007669"/>
    <property type="project" value="UniProtKB-UniRule"/>
</dbReference>
<dbReference type="HAMAP" id="MF_00110">
    <property type="entry name" value="DHQ_synthase"/>
    <property type="match status" value="1"/>
</dbReference>
<dbReference type="GO" id="GO:0000166">
    <property type="term" value="F:nucleotide binding"/>
    <property type="evidence" value="ECO:0007669"/>
    <property type="project" value="UniProtKB-KW"/>
</dbReference>
<keyword evidence="15 18" id="KW-0057">Aromatic amino acid biosynthesis</keyword>
<keyword evidence="16 18" id="KW-0456">Lyase</keyword>
<evidence type="ECO:0000259" key="20">
    <source>
        <dbReference type="Pfam" id="PF24621"/>
    </source>
</evidence>
<comment type="similarity">
    <text evidence="6 18">Belongs to the sugar phosphate cyclases superfamily. Dehydroquinate synthase family.</text>
</comment>
<gene>
    <name evidence="18 21" type="primary">aroB</name>
    <name evidence="21" type="ORF">HZA61_13035</name>
</gene>
<feature type="binding site" evidence="18">
    <location>
        <position position="270"/>
    </location>
    <ligand>
        <name>Zn(2+)</name>
        <dbReference type="ChEBI" id="CHEBI:29105"/>
    </ligand>
</feature>
<protein>
    <recommendedName>
        <fullName evidence="8 18">3-dehydroquinate synthase</fullName>
        <shortName evidence="18">DHQS</shortName>
        <ecNumber evidence="7 18">4.2.3.4</ecNumber>
    </recommendedName>
</protein>
<dbReference type="Proteomes" id="UP000696931">
    <property type="component" value="Unassembled WGS sequence"/>
</dbReference>
<dbReference type="SUPFAM" id="SSF56796">
    <property type="entry name" value="Dehydroquinate synthase-like"/>
    <property type="match status" value="1"/>
</dbReference>
<proteinExistence type="inferred from homology"/>
<dbReference type="GO" id="GO:0009073">
    <property type="term" value="P:aromatic amino acid family biosynthetic process"/>
    <property type="evidence" value="ECO:0007669"/>
    <property type="project" value="UniProtKB-KW"/>
</dbReference>
<dbReference type="FunFam" id="3.40.50.1970:FF:000007">
    <property type="entry name" value="Pentafunctional AROM polypeptide"/>
    <property type="match status" value="1"/>
</dbReference>
<evidence type="ECO:0000256" key="6">
    <source>
        <dbReference type="ARBA" id="ARBA00005412"/>
    </source>
</evidence>
<comment type="function">
    <text evidence="18">Catalyzes the conversion of 3-deoxy-D-arabino-heptulosonate 7-phosphate (DAHP) to dehydroquinate (DHQ).</text>
</comment>
<evidence type="ECO:0000259" key="19">
    <source>
        <dbReference type="Pfam" id="PF01761"/>
    </source>
</evidence>
<dbReference type="Pfam" id="PF01761">
    <property type="entry name" value="DHQ_synthase"/>
    <property type="match status" value="1"/>
</dbReference>
<comment type="cofactor">
    <cofactor evidence="18">
        <name>Co(2+)</name>
        <dbReference type="ChEBI" id="CHEBI:48828"/>
    </cofactor>
    <cofactor evidence="18">
        <name>Zn(2+)</name>
        <dbReference type="ChEBI" id="CHEBI:29105"/>
    </cofactor>
    <text evidence="18">Binds 1 divalent metal cation per subunit. Can use either Co(2+) or Zn(2+).</text>
</comment>
<dbReference type="InterPro" id="IPR030963">
    <property type="entry name" value="DHQ_synth_fam"/>
</dbReference>
<comment type="catalytic activity">
    <reaction evidence="1 18">
        <text>7-phospho-2-dehydro-3-deoxy-D-arabino-heptonate = 3-dehydroquinate + phosphate</text>
        <dbReference type="Rhea" id="RHEA:21968"/>
        <dbReference type="ChEBI" id="CHEBI:32364"/>
        <dbReference type="ChEBI" id="CHEBI:43474"/>
        <dbReference type="ChEBI" id="CHEBI:58394"/>
        <dbReference type="EC" id="4.2.3.4"/>
    </reaction>
</comment>
<reference evidence="21" key="1">
    <citation type="submission" date="2020-07" db="EMBL/GenBank/DDBJ databases">
        <title>Huge and variable diversity of episymbiotic CPR bacteria and DPANN archaea in groundwater ecosystems.</title>
        <authorList>
            <person name="He C.Y."/>
            <person name="Keren R."/>
            <person name="Whittaker M."/>
            <person name="Farag I.F."/>
            <person name="Doudna J."/>
            <person name="Cate J.H.D."/>
            <person name="Banfield J.F."/>
        </authorList>
    </citation>
    <scope>NUCLEOTIDE SEQUENCE</scope>
    <source>
        <strain evidence="21">NC_groundwater_1813_Pr3_B-0.1um_71_17</strain>
    </source>
</reference>
<evidence type="ECO:0000256" key="14">
    <source>
        <dbReference type="ARBA" id="ARBA00023027"/>
    </source>
</evidence>
<feature type="domain" description="3-dehydroquinate synthase C-terminal" evidence="20">
    <location>
        <begin position="185"/>
        <end position="330"/>
    </location>
</feature>
<dbReference type="PIRSF" id="PIRSF001455">
    <property type="entry name" value="DHQ_synth"/>
    <property type="match status" value="1"/>
</dbReference>
<keyword evidence="10 18" id="KW-0028">Amino-acid biosynthesis</keyword>
<dbReference type="InterPro" id="IPR030960">
    <property type="entry name" value="DHQS/DOIS_N"/>
</dbReference>
<feature type="binding site" evidence="18">
    <location>
        <position position="155"/>
    </location>
    <ligand>
        <name>NAD(+)</name>
        <dbReference type="ChEBI" id="CHEBI:57540"/>
    </ligand>
</feature>
<keyword evidence="13 18" id="KW-0862">Zinc</keyword>
<feature type="binding site" evidence="18">
    <location>
        <begin position="173"/>
        <end position="176"/>
    </location>
    <ligand>
        <name>NAD(+)</name>
        <dbReference type="ChEBI" id="CHEBI:57540"/>
    </ligand>
</feature>
<dbReference type="AlphaFoldDB" id="A0A933SE18"/>
<dbReference type="GO" id="GO:0008652">
    <property type="term" value="P:amino acid biosynthetic process"/>
    <property type="evidence" value="ECO:0007669"/>
    <property type="project" value="UniProtKB-KW"/>
</dbReference>
<feature type="binding site" evidence="18">
    <location>
        <begin position="109"/>
        <end position="113"/>
    </location>
    <ligand>
        <name>NAD(+)</name>
        <dbReference type="ChEBI" id="CHEBI:57540"/>
    </ligand>
</feature>
<dbReference type="PANTHER" id="PTHR43622">
    <property type="entry name" value="3-DEHYDROQUINATE SYNTHASE"/>
    <property type="match status" value="1"/>
</dbReference>
<evidence type="ECO:0000256" key="13">
    <source>
        <dbReference type="ARBA" id="ARBA00022833"/>
    </source>
</evidence>
<dbReference type="InterPro" id="IPR056179">
    <property type="entry name" value="DHQS_C"/>
</dbReference>
<dbReference type="InterPro" id="IPR016037">
    <property type="entry name" value="DHQ_synth_AroB"/>
</dbReference>
<evidence type="ECO:0000256" key="3">
    <source>
        <dbReference type="ARBA" id="ARBA00001947"/>
    </source>
</evidence>
<evidence type="ECO:0000256" key="5">
    <source>
        <dbReference type="ARBA" id="ARBA00004661"/>
    </source>
</evidence>
<dbReference type="GO" id="GO:0046872">
    <property type="term" value="F:metal ion binding"/>
    <property type="evidence" value="ECO:0007669"/>
    <property type="project" value="UniProtKB-KW"/>
</dbReference>
<dbReference type="PANTHER" id="PTHR43622:SF7">
    <property type="entry name" value="3-DEHYDROQUINATE SYNTHASE, CHLOROPLASTIC"/>
    <property type="match status" value="1"/>
</dbReference>
<name>A0A933SE18_UNCEI</name>
<evidence type="ECO:0000256" key="7">
    <source>
        <dbReference type="ARBA" id="ARBA00013031"/>
    </source>
</evidence>
<comment type="subcellular location">
    <subcellularLocation>
        <location evidence="4 18">Cytoplasm</location>
    </subcellularLocation>
</comment>
<dbReference type="InterPro" id="IPR050071">
    <property type="entry name" value="Dehydroquinate_synthase"/>
</dbReference>
<feature type="binding site" evidence="18">
    <location>
        <position position="253"/>
    </location>
    <ligand>
        <name>Zn(2+)</name>
        <dbReference type="ChEBI" id="CHEBI:29105"/>
    </ligand>
</feature>
<keyword evidence="14 18" id="KW-0520">NAD</keyword>
<evidence type="ECO:0000256" key="9">
    <source>
        <dbReference type="ARBA" id="ARBA00022490"/>
    </source>
</evidence>
<evidence type="ECO:0000313" key="21">
    <source>
        <dbReference type="EMBL" id="MBI5170407.1"/>
    </source>
</evidence>
<feature type="binding site" evidence="18">
    <location>
        <position position="146"/>
    </location>
    <ligand>
        <name>NAD(+)</name>
        <dbReference type="ChEBI" id="CHEBI:57540"/>
    </ligand>
</feature>
<dbReference type="EMBL" id="JACRIW010000092">
    <property type="protein sequence ID" value="MBI5170407.1"/>
    <property type="molecule type" value="Genomic_DNA"/>
</dbReference>
<dbReference type="Gene3D" id="3.40.50.1970">
    <property type="match status" value="1"/>
</dbReference>
<evidence type="ECO:0000256" key="17">
    <source>
        <dbReference type="ARBA" id="ARBA00023285"/>
    </source>
</evidence>
<evidence type="ECO:0000256" key="2">
    <source>
        <dbReference type="ARBA" id="ARBA00001911"/>
    </source>
</evidence>
<feature type="binding site" evidence="18">
    <location>
        <begin position="133"/>
        <end position="134"/>
    </location>
    <ligand>
        <name>NAD(+)</name>
        <dbReference type="ChEBI" id="CHEBI:57540"/>
    </ligand>
</feature>
<organism evidence="21 22">
    <name type="scientific">Eiseniibacteriota bacterium</name>
    <dbReference type="NCBI Taxonomy" id="2212470"/>
    <lineage>
        <taxon>Bacteria</taxon>
        <taxon>Candidatus Eiseniibacteriota</taxon>
    </lineage>
</organism>
<comment type="cofactor">
    <cofactor evidence="2 18">
        <name>NAD(+)</name>
        <dbReference type="ChEBI" id="CHEBI:57540"/>
    </cofactor>
</comment>
<dbReference type="CDD" id="cd08195">
    <property type="entry name" value="DHQS"/>
    <property type="match status" value="1"/>
</dbReference>
<comment type="caution">
    <text evidence="18">Lacks conserved residue(s) required for the propagation of feature annotation.</text>
</comment>
<accession>A0A933SE18</accession>
<evidence type="ECO:0000256" key="11">
    <source>
        <dbReference type="ARBA" id="ARBA00022723"/>
    </source>
</evidence>
<comment type="caution">
    <text evidence="21">The sequence shown here is derived from an EMBL/GenBank/DDBJ whole genome shotgun (WGS) entry which is preliminary data.</text>
</comment>
<evidence type="ECO:0000256" key="18">
    <source>
        <dbReference type="HAMAP-Rule" id="MF_00110"/>
    </source>
</evidence>
<keyword evidence="17 18" id="KW-0170">Cobalt</keyword>
<comment type="pathway">
    <text evidence="5 18">Metabolic intermediate biosynthesis; chorismate biosynthesis; chorismate from D-erythrose 4-phosphate and phosphoenolpyruvate: step 2/7.</text>
</comment>
<dbReference type="NCBIfam" id="TIGR01357">
    <property type="entry name" value="aroB"/>
    <property type="match status" value="1"/>
</dbReference>
<evidence type="ECO:0000256" key="10">
    <source>
        <dbReference type="ARBA" id="ARBA00022605"/>
    </source>
</evidence>
<evidence type="ECO:0000256" key="1">
    <source>
        <dbReference type="ARBA" id="ARBA00001393"/>
    </source>
</evidence>
<feature type="binding site" evidence="18">
    <location>
        <position position="188"/>
    </location>
    <ligand>
        <name>Zn(2+)</name>
        <dbReference type="ChEBI" id="CHEBI:29105"/>
    </ligand>
</feature>
<evidence type="ECO:0000256" key="16">
    <source>
        <dbReference type="ARBA" id="ARBA00023239"/>
    </source>
</evidence>
<dbReference type="EC" id="4.2.3.4" evidence="7 18"/>
<evidence type="ECO:0000256" key="8">
    <source>
        <dbReference type="ARBA" id="ARBA00017684"/>
    </source>
</evidence>
<evidence type="ECO:0000256" key="12">
    <source>
        <dbReference type="ARBA" id="ARBA00022741"/>
    </source>
</evidence>
<dbReference type="GO" id="GO:0005737">
    <property type="term" value="C:cytoplasm"/>
    <property type="evidence" value="ECO:0007669"/>
    <property type="project" value="UniProtKB-SubCell"/>
</dbReference>
<evidence type="ECO:0000256" key="4">
    <source>
        <dbReference type="ARBA" id="ARBA00004496"/>
    </source>
</evidence>